<dbReference type="Gene3D" id="2.30.30.140">
    <property type="match status" value="1"/>
</dbReference>
<dbReference type="RefSeq" id="XP_033537252.1">
    <property type="nucleotide sequence ID" value="XM_033682436.1"/>
</dbReference>
<dbReference type="AlphaFoldDB" id="A0A6G1GCJ5"/>
<dbReference type="PANTHER" id="PTHR21539">
    <property type="entry name" value="SAGA-ASSOCIATED FACTOR 29"/>
    <property type="match status" value="1"/>
</dbReference>
<organism evidence="3">
    <name type="scientific">Eremomyces bilateralis CBS 781.70</name>
    <dbReference type="NCBI Taxonomy" id="1392243"/>
    <lineage>
        <taxon>Eukaryota</taxon>
        <taxon>Fungi</taxon>
        <taxon>Dikarya</taxon>
        <taxon>Ascomycota</taxon>
        <taxon>Pezizomycotina</taxon>
        <taxon>Dothideomycetes</taxon>
        <taxon>Dothideomycetes incertae sedis</taxon>
        <taxon>Eremomycetales</taxon>
        <taxon>Eremomycetaceae</taxon>
        <taxon>Eremomyces</taxon>
    </lineage>
</organism>
<feature type="region of interest" description="Disordered" evidence="1">
    <location>
        <begin position="112"/>
        <end position="238"/>
    </location>
</feature>
<dbReference type="PROSITE" id="PS51518">
    <property type="entry name" value="SGF29_C"/>
    <property type="match status" value="1"/>
</dbReference>
<evidence type="ECO:0000256" key="1">
    <source>
        <dbReference type="SAM" id="MobiDB-lite"/>
    </source>
</evidence>
<dbReference type="InterPro" id="IPR037802">
    <property type="entry name" value="SGF29"/>
</dbReference>
<dbReference type="InterPro" id="IPR010750">
    <property type="entry name" value="SGF29_tudor-like_dom"/>
</dbReference>
<evidence type="ECO:0000313" key="4">
    <source>
        <dbReference type="Proteomes" id="UP000504638"/>
    </source>
</evidence>
<dbReference type="PANTHER" id="PTHR21539:SF0">
    <property type="entry name" value="SAGA-ASSOCIATED FACTOR 29"/>
    <property type="match status" value="1"/>
</dbReference>
<accession>A0A6G1GCJ5</accession>
<sequence length="388" mass="42738">MASRNRRPNAVKDDADEERGIWNQLRSDAKRVDTLMAGSNTRWERMAEIHNELNAAHGRGVSPTSDLEDELSSLSRENIRLIEEITSACDGETDDNNLSILRSLEVLGALRASSEADTAATTSTRTSAAASAKSQRLAKRKDRDRDRERGMERERERERERGEKRSSIESGTPVAEERGESSVAGESPRTTASPKVEVKSSVSRLMSKAGSRSGSVGAGRESSVKAEDGDEKEAPKVAERHPKLTVGTEVLYRAPTAKNQKSKLVDRDPSEGEGILCSITSVIGEGKQRRYEIQDSDPDPPTPPTPYRASVAHLIPIPASNDGLRSLSMGTSVLALYPSTTTFYRAEVVRVRDGGEVMDGWVRLRFEGEDEEDKEETVERRYVLPDVK</sequence>
<evidence type="ECO:0000313" key="3">
    <source>
        <dbReference type="EMBL" id="KAF1815621.1"/>
    </source>
</evidence>
<feature type="compositionally biased region" description="Basic and acidic residues" evidence="1">
    <location>
        <begin position="141"/>
        <end position="167"/>
    </location>
</feature>
<dbReference type="OrthoDB" id="10265994at2759"/>
<name>A0A6G1GCJ5_9PEZI</name>
<reference evidence="5" key="3">
    <citation type="submission" date="2025-04" db="UniProtKB">
        <authorList>
            <consortium name="RefSeq"/>
        </authorList>
    </citation>
    <scope>IDENTIFICATION</scope>
    <source>
        <strain evidence="5">CBS 781.70</strain>
    </source>
</reference>
<dbReference type="Proteomes" id="UP000504638">
    <property type="component" value="Unplaced"/>
</dbReference>
<reference evidence="3 5" key="1">
    <citation type="submission" date="2020-01" db="EMBL/GenBank/DDBJ databases">
        <authorList>
            <consortium name="DOE Joint Genome Institute"/>
            <person name="Haridas S."/>
            <person name="Albert R."/>
            <person name="Binder M."/>
            <person name="Bloem J."/>
            <person name="Labutti K."/>
            <person name="Salamov A."/>
            <person name="Andreopoulos B."/>
            <person name="Baker S.E."/>
            <person name="Barry K."/>
            <person name="Bills G."/>
            <person name="Bluhm B.H."/>
            <person name="Cannon C."/>
            <person name="Castanera R."/>
            <person name="Culley D.E."/>
            <person name="Daum C."/>
            <person name="Ezra D."/>
            <person name="Gonzalez J.B."/>
            <person name="Henrissat B."/>
            <person name="Kuo A."/>
            <person name="Liang C."/>
            <person name="Lipzen A."/>
            <person name="Lutzoni F."/>
            <person name="Magnuson J."/>
            <person name="Mondo S."/>
            <person name="Nolan M."/>
            <person name="Ohm R."/>
            <person name="Pangilinan J."/>
            <person name="Park H.-J."/>
            <person name="Ramirez L."/>
            <person name="Alfaro M."/>
            <person name="Sun H."/>
            <person name="Tritt A."/>
            <person name="Yoshinaga Y."/>
            <person name="Zwiers L.-H."/>
            <person name="Turgeon B.G."/>
            <person name="Goodwin S.B."/>
            <person name="Spatafora J.W."/>
            <person name="Crous P.W."/>
            <person name="Grigoriev I.V."/>
        </authorList>
    </citation>
    <scope>NUCLEOTIDE SEQUENCE</scope>
    <source>
        <strain evidence="3 5">CBS 781.70</strain>
    </source>
</reference>
<feature type="compositionally biased region" description="Basic and acidic residues" evidence="1">
    <location>
        <begin position="222"/>
        <end position="238"/>
    </location>
</feature>
<dbReference type="GeneID" id="54423006"/>
<protein>
    <recommendedName>
        <fullName evidence="2">SGF29 C-terminal domain-containing protein</fullName>
    </recommendedName>
</protein>
<feature type="compositionally biased region" description="Low complexity" evidence="1">
    <location>
        <begin position="112"/>
        <end position="132"/>
    </location>
</feature>
<gene>
    <name evidence="3 5" type="ORF">P152DRAFT_505479</name>
</gene>
<reference evidence="5" key="2">
    <citation type="submission" date="2020-04" db="EMBL/GenBank/DDBJ databases">
        <authorList>
            <consortium name="NCBI Genome Project"/>
        </authorList>
    </citation>
    <scope>NUCLEOTIDE SEQUENCE</scope>
    <source>
        <strain evidence="5">CBS 781.70</strain>
    </source>
</reference>
<evidence type="ECO:0000313" key="5">
    <source>
        <dbReference type="RefSeq" id="XP_033537252.1"/>
    </source>
</evidence>
<dbReference type="Pfam" id="PF07039">
    <property type="entry name" value="SGF29_Tudor"/>
    <property type="match status" value="1"/>
</dbReference>
<feature type="compositionally biased region" description="Low complexity" evidence="1">
    <location>
        <begin position="207"/>
        <end position="221"/>
    </location>
</feature>
<proteinExistence type="predicted"/>
<dbReference type="GO" id="GO:0000124">
    <property type="term" value="C:SAGA complex"/>
    <property type="evidence" value="ECO:0007669"/>
    <property type="project" value="InterPro"/>
</dbReference>
<feature type="compositionally biased region" description="Basic and acidic residues" evidence="1">
    <location>
        <begin position="377"/>
        <end position="388"/>
    </location>
</feature>
<dbReference type="EMBL" id="ML975151">
    <property type="protein sequence ID" value="KAF1815621.1"/>
    <property type="molecule type" value="Genomic_DNA"/>
</dbReference>
<feature type="region of interest" description="Disordered" evidence="1">
    <location>
        <begin position="368"/>
        <end position="388"/>
    </location>
</feature>
<feature type="domain" description="SGF29 C-terminal" evidence="2">
    <location>
        <begin position="240"/>
        <end position="388"/>
    </location>
</feature>
<keyword evidence="4" id="KW-1185">Reference proteome</keyword>
<evidence type="ECO:0000259" key="2">
    <source>
        <dbReference type="PROSITE" id="PS51518"/>
    </source>
</evidence>